<evidence type="ECO:0000256" key="4">
    <source>
        <dbReference type="ARBA" id="ARBA00022989"/>
    </source>
</evidence>
<feature type="transmembrane region" description="Helical" evidence="9">
    <location>
        <begin position="51"/>
        <end position="72"/>
    </location>
</feature>
<evidence type="ECO:0000259" key="10">
    <source>
        <dbReference type="Pfam" id="PF12430"/>
    </source>
</evidence>
<dbReference type="InterPro" id="IPR025969">
    <property type="entry name" value="ABA_GPCR_dom"/>
</dbReference>
<comment type="similarity">
    <text evidence="2">Belongs to the Golgi pH regulator (TC 1.A.38) family.</text>
</comment>
<dbReference type="GO" id="GO:0032580">
    <property type="term" value="C:Golgi cisterna membrane"/>
    <property type="evidence" value="ECO:0007669"/>
    <property type="project" value="TreeGrafter"/>
</dbReference>
<keyword evidence="4 9" id="KW-1133">Transmembrane helix</keyword>
<sequence length="378" mass="43224">MFELIIFEIVGILNTSSRYFHWKLGLYAILFVLVVVLPFYIAYFTVSNIKLVAQFRVVLTLASWLVFLYFFWKTGDQFPILSPKHGVLSIEQCIGRIGVIGVTLMAVLSGFGAVNYPYTSMAYFLRTVSDADIQMLERRLMQTMDMIVMKKKRIALAEKEMRQRATMNRSQGGGIWGMVKSLTSSGSNENLNQLKQDALAHEELSRQLFLESVDLHNEQATINIVFDRVGKVDPVTRGIEIAVNYLGIQFDDAIFCYQVRFWSQHISFWLIGIMIITSIRGLLITLTKFFYAIASSKSSNVIVLCLAEIMGMYFVSSVLLIRMNMPPEYRSIITEVLGDLQFNFYHRWFDVIFLISALSSIGFLYIAHKQAPEKSGIY</sequence>
<keyword evidence="3 9" id="KW-0812">Transmembrane</keyword>
<organism evidence="12 13">
    <name type="scientific">Ridgeia piscesae</name>
    <name type="common">Tubeworm</name>
    <dbReference type="NCBI Taxonomy" id="27915"/>
    <lineage>
        <taxon>Eukaryota</taxon>
        <taxon>Metazoa</taxon>
        <taxon>Spiralia</taxon>
        <taxon>Lophotrochozoa</taxon>
        <taxon>Annelida</taxon>
        <taxon>Polychaeta</taxon>
        <taxon>Sedentaria</taxon>
        <taxon>Canalipalpata</taxon>
        <taxon>Sabellida</taxon>
        <taxon>Siboglinidae</taxon>
        <taxon>Ridgeia</taxon>
    </lineage>
</organism>
<comment type="caution">
    <text evidence="12">The sequence shown here is derived from an EMBL/GenBank/DDBJ whole genome shotgun (WGS) entry which is preliminary data.</text>
</comment>
<protein>
    <recommendedName>
        <fullName evidence="14">Golgi pH regulator</fullName>
    </recommendedName>
</protein>
<feature type="domain" description="Abscisic acid G-protein coupled receptor-like" evidence="10">
    <location>
        <begin position="233"/>
        <end position="369"/>
    </location>
</feature>
<evidence type="ECO:0000256" key="1">
    <source>
        <dbReference type="ARBA" id="ARBA00004141"/>
    </source>
</evidence>
<evidence type="ECO:0000256" key="8">
    <source>
        <dbReference type="ARBA" id="ARBA00044702"/>
    </source>
</evidence>
<feature type="transmembrane region" description="Helical" evidence="9">
    <location>
        <begin position="268"/>
        <end position="294"/>
    </location>
</feature>
<comment type="catalytic activity">
    <reaction evidence="7">
        <text>bromide(in) = bromide(out)</text>
        <dbReference type="Rhea" id="RHEA:75383"/>
        <dbReference type="ChEBI" id="CHEBI:15858"/>
    </reaction>
</comment>
<feature type="transmembrane region" description="Helical" evidence="9">
    <location>
        <begin position="301"/>
        <end position="321"/>
    </location>
</feature>
<evidence type="ECO:0000256" key="7">
    <source>
        <dbReference type="ARBA" id="ARBA00035085"/>
    </source>
</evidence>
<proteinExistence type="inferred from homology"/>
<dbReference type="InterPro" id="IPR022535">
    <property type="entry name" value="Golgi_pH-regulator_cons_dom"/>
</dbReference>
<comment type="catalytic activity">
    <reaction evidence="8">
        <text>fluoride(in) = fluoride(out)</text>
        <dbReference type="Rhea" id="RHEA:76159"/>
        <dbReference type="ChEBI" id="CHEBI:17051"/>
    </reaction>
</comment>
<dbReference type="InterPro" id="IPR015672">
    <property type="entry name" value="GPHR/GTG"/>
</dbReference>
<evidence type="ECO:0000256" key="6">
    <source>
        <dbReference type="ARBA" id="ARBA00024145"/>
    </source>
</evidence>
<reference evidence="12" key="1">
    <citation type="journal article" date="2023" name="Mol. Biol. Evol.">
        <title>Third-Generation Sequencing Reveals the Adaptive Role of the Epigenome in Three Deep-Sea Polychaetes.</title>
        <authorList>
            <person name="Perez M."/>
            <person name="Aroh O."/>
            <person name="Sun Y."/>
            <person name="Lan Y."/>
            <person name="Juniper S.K."/>
            <person name="Young C.R."/>
            <person name="Angers B."/>
            <person name="Qian P.Y."/>
        </authorList>
    </citation>
    <scope>NUCLEOTIDE SEQUENCE</scope>
    <source>
        <strain evidence="12">R07B-5</strain>
    </source>
</reference>
<dbReference type="Proteomes" id="UP001209878">
    <property type="component" value="Unassembled WGS sequence"/>
</dbReference>
<accession>A0AAD9NCL1</accession>
<dbReference type="GO" id="GO:0008308">
    <property type="term" value="F:voltage-gated monoatomic anion channel activity"/>
    <property type="evidence" value="ECO:0007669"/>
    <property type="project" value="TreeGrafter"/>
</dbReference>
<keyword evidence="13" id="KW-1185">Reference proteome</keyword>
<dbReference type="EMBL" id="JAODUO010001531">
    <property type="protein sequence ID" value="KAK2162279.1"/>
    <property type="molecule type" value="Genomic_DNA"/>
</dbReference>
<evidence type="ECO:0008006" key="14">
    <source>
        <dbReference type="Google" id="ProtNLM"/>
    </source>
</evidence>
<comment type="catalytic activity">
    <reaction evidence="6">
        <text>iodide(out) = iodide(in)</text>
        <dbReference type="Rhea" id="RHEA:66324"/>
        <dbReference type="ChEBI" id="CHEBI:16382"/>
    </reaction>
</comment>
<evidence type="ECO:0000313" key="12">
    <source>
        <dbReference type="EMBL" id="KAK2162279.1"/>
    </source>
</evidence>
<evidence type="ECO:0000256" key="3">
    <source>
        <dbReference type="ARBA" id="ARBA00022692"/>
    </source>
</evidence>
<feature type="transmembrane region" description="Helical" evidence="9">
    <location>
        <begin position="24"/>
        <end position="45"/>
    </location>
</feature>
<dbReference type="Pfam" id="PF12537">
    <property type="entry name" value="GPHR_N"/>
    <property type="match status" value="1"/>
</dbReference>
<feature type="transmembrane region" description="Helical" evidence="9">
    <location>
        <begin position="348"/>
        <end position="367"/>
    </location>
</feature>
<evidence type="ECO:0000256" key="5">
    <source>
        <dbReference type="ARBA" id="ARBA00023136"/>
    </source>
</evidence>
<dbReference type="GO" id="GO:0051452">
    <property type="term" value="P:intracellular pH reduction"/>
    <property type="evidence" value="ECO:0007669"/>
    <property type="project" value="TreeGrafter"/>
</dbReference>
<dbReference type="Pfam" id="PF12430">
    <property type="entry name" value="ABA_GPCR"/>
    <property type="match status" value="1"/>
</dbReference>
<evidence type="ECO:0000256" key="2">
    <source>
        <dbReference type="ARBA" id="ARBA00009478"/>
    </source>
</evidence>
<comment type="subcellular location">
    <subcellularLocation>
        <location evidence="1">Membrane</location>
        <topology evidence="1">Multi-pass membrane protein</topology>
    </subcellularLocation>
</comment>
<feature type="transmembrane region" description="Helical" evidence="9">
    <location>
        <begin position="93"/>
        <end position="114"/>
    </location>
</feature>
<feature type="domain" description="Golgi pH regulator conserved" evidence="11">
    <location>
        <begin position="89"/>
        <end position="154"/>
    </location>
</feature>
<dbReference type="AlphaFoldDB" id="A0AAD9NCL1"/>
<evidence type="ECO:0000313" key="13">
    <source>
        <dbReference type="Proteomes" id="UP001209878"/>
    </source>
</evidence>
<evidence type="ECO:0000256" key="9">
    <source>
        <dbReference type="SAM" id="Phobius"/>
    </source>
</evidence>
<name>A0AAD9NCL1_RIDPI</name>
<evidence type="ECO:0000259" key="11">
    <source>
        <dbReference type="Pfam" id="PF12537"/>
    </source>
</evidence>
<keyword evidence="5 9" id="KW-0472">Membrane</keyword>
<dbReference type="PANTHER" id="PTHR15948:SF0">
    <property type="entry name" value="GOLGI PH REGULATOR A-RELATED"/>
    <property type="match status" value="1"/>
</dbReference>
<gene>
    <name evidence="12" type="ORF">NP493_1532g01038</name>
</gene>
<dbReference type="PANTHER" id="PTHR15948">
    <property type="entry name" value="G-PROTEIN COUPLED RECEPTOR 89-RELATED"/>
    <property type="match status" value="1"/>
</dbReference>